<comment type="caution">
    <text evidence="2">The sequence shown here is derived from an EMBL/GenBank/DDBJ whole genome shotgun (WGS) entry which is preliminary data.</text>
</comment>
<dbReference type="InterPro" id="IPR003793">
    <property type="entry name" value="UPF0166"/>
</dbReference>
<proteinExistence type="inferred from homology"/>
<dbReference type="Proteomes" id="UP001556220">
    <property type="component" value="Unassembled WGS sequence"/>
</dbReference>
<dbReference type="Pfam" id="PF02641">
    <property type="entry name" value="DUF190"/>
    <property type="match status" value="1"/>
</dbReference>
<dbReference type="RefSeq" id="WP_367852489.1">
    <property type="nucleotide sequence ID" value="NZ_JBFOHK010000001.1"/>
</dbReference>
<sequence>MNCVHLRFYTRALEEYHSVFLYEWLLLLARRLGIHAGVAIQAIAGFGYLGDAGSCHVEELATSRPIIVEFNVSDEEADKLLGMIAAEDLRVPYTRHVVEYHGGFTA</sequence>
<dbReference type="SUPFAM" id="SSF54913">
    <property type="entry name" value="GlnB-like"/>
    <property type="match status" value="1"/>
</dbReference>
<reference evidence="2 3" key="1">
    <citation type="submission" date="2024-06" db="EMBL/GenBank/DDBJ databases">
        <authorList>
            <person name="Woo H."/>
        </authorList>
    </citation>
    <scope>NUCLEOTIDE SEQUENCE [LARGE SCALE GENOMIC DNA]</scope>
    <source>
        <strain evidence="2 3">Si-c</strain>
    </source>
</reference>
<dbReference type="InterPro" id="IPR011322">
    <property type="entry name" value="N-reg_PII-like_a/b"/>
</dbReference>
<dbReference type="EMBL" id="JBFOHK010000001">
    <property type="protein sequence ID" value="MEW9570393.1"/>
    <property type="molecule type" value="Genomic_DNA"/>
</dbReference>
<accession>A0ABV3Q992</accession>
<keyword evidence="3" id="KW-1185">Reference proteome</keyword>
<comment type="similarity">
    <text evidence="1">Belongs to the UPF0166 family.</text>
</comment>
<dbReference type="Gene3D" id="3.30.70.120">
    <property type="match status" value="1"/>
</dbReference>
<protein>
    <submittedName>
        <fullName evidence="2">DUF190 domain-containing protein</fullName>
    </submittedName>
</protein>
<dbReference type="InterPro" id="IPR015867">
    <property type="entry name" value="N-reg_PII/ATP_PRibTrfase_C"/>
</dbReference>
<name>A0ABV3Q992_9GAMM</name>
<organism evidence="2 3">
    <name type="scientific">Rhodanobacter lycopersici</name>
    <dbReference type="NCBI Taxonomy" id="3162487"/>
    <lineage>
        <taxon>Bacteria</taxon>
        <taxon>Pseudomonadati</taxon>
        <taxon>Pseudomonadota</taxon>
        <taxon>Gammaproteobacteria</taxon>
        <taxon>Lysobacterales</taxon>
        <taxon>Rhodanobacteraceae</taxon>
        <taxon>Rhodanobacter</taxon>
    </lineage>
</organism>
<evidence type="ECO:0000256" key="1">
    <source>
        <dbReference type="ARBA" id="ARBA00010554"/>
    </source>
</evidence>
<evidence type="ECO:0000313" key="2">
    <source>
        <dbReference type="EMBL" id="MEW9570393.1"/>
    </source>
</evidence>
<gene>
    <name evidence="2" type="ORF">ABQJ54_01370</name>
</gene>
<evidence type="ECO:0000313" key="3">
    <source>
        <dbReference type="Proteomes" id="UP001556220"/>
    </source>
</evidence>